<keyword evidence="1" id="KW-0812">Transmembrane</keyword>
<keyword evidence="3" id="KW-1185">Reference proteome</keyword>
<proteinExistence type="predicted"/>
<dbReference type="EMBL" id="BTRK01000005">
    <property type="protein sequence ID" value="GMR54960.1"/>
    <property type="molecule type" value="Genomic_DNA"/>
</dbReference>
<feature type="transmembrane region" description="Helical" evidence="1">
    <location>
        <begin position="106"/>
        <end position="128"/>
    </location>
</feature>
<reference evidence="3" key="1">
    <citation type="submission" date="2022-10" db="EMBL/GenBank/DDBJ databases">
        <title>Genome assembly of Pristionchus species.</title>
        <authorList>
            <person name="Yoshida K."/>
            <person name="Sommer R.J."/>
        </authorList>
    </citation>
    <scope>NUCLEOTIDE SEQUENCE [LARGE SCALE GENOMIC DNA]</scope>
    <source>
        <strain evidence="3">RS5460</strain>
    </source>
</reference>
<evidence type="ECO:0000256" key="1">
    <source>
        <dbReference type="SAM" id="Phobius"/>
    </source>
</evidence>
<dbReference type="AlphaFoldDB" id="A0AAN5I8G2"/>
<keyword evidence="1" id="KW-1133">Transmembrane helix</keyword>
<accession>A0AAN5I8G2</accession>
<sequence length="167" mass="18967">MGDESITIARLELAVHANGLRLSDVLIQYIHRFSTLRILNCLHQSLCSHQNVYTNLACFGIDSIHGNIRNKLLILVIKLKYEGLVWMETGFDAIDELRMEIDSDPAIILILAIPFSILVVYVILLGQFRDRIENTTERIDTRISESICLLLAMLTAREMDEGVLVIE</sequence>
<protein>
    <submittedName>
        <fullName evidence="2">Uncharacterized protein</fullName>
    </submittedName>
</protein>
<evidence type="ECO:0000313" key="2">
    <source>
        <dbReference type="EMBL" id="GMR54960.1"/>
    </source>
</evidence>
<keyword evidence="1" id="KW-0472">Membrane</keyword>
<comment type="caution">
    <text evidence="2">The sequence shown here is derived from an EMBL/GenBank/DDBJ whole genome shotgun (WGS) entry which is preliminary data.</text>
</comment>
<gene>
    <name evidence="2" type="ORF">PMAYCL1PPCAC_25155</name>
</gene>
<dbReference type="Proteomes" id="UP001328107">
    <property type="component" value="Unassembled WGS sequence"/>
</dbReference>
<organism evidence="2 3">
    <name type="scientific">Pristionchus mayeri</name>
    <dbReference type="NCBI Taxonomy" id="1317129"/>
    <lineage>
        <taxon>Eukaryota</taxon>
        <taxon>Metazoa</taxon>
        <taxon>Ecdysozoa</taxon>
        <taxon>Nematoda</taxon>
        <taxon>Chromadorea</taxon>
        <taxon>Rhabditida</taxon>
        <taxon>Rhabditina</taxon>
        <taxon>Diplogasteromorpha</taxon>
        <taxon>Diplogasteroidea</taxon>
        <taxon>Neodiplogasteridae</taxon>
        <taxon>Pristionchus</taxon>
    </lineage>
</organism>
<name>A0AAN5I8G2_9BILA</name>
<evidence type="ECO:0000313" key="3">
    <source>
        <dbReference type="Proteomes" id="UP001328107"/>
    </source>
</evidence>